<feature type="domain" description="Nucleotidyl transferase" evidence="1">
    <location>
        <begin position="3"/>
        <end position="222"/>
    </location>
</feature>
<dbReference type="CDD" id="cd06422">
    <property type="entry name" value="NTP_transferase_like_1"/>
    <property type="match status" value="1"/>
</dbReference>
<dbReference type="AlphaFoldDB" id="A0A3B0VVH3"/>
<dbReference type="GO" id="GO:0016740">
    <property type="term" value="F:transferase activity"/>
    <property type="evidence" value="ECO:0007669"/>
    <property type="project" value="UniProtKB-KW"/>
</dbReference>
<keyword evidence="2" id="KW-0808">Transferase</keyword>
<evidence type="ECO:0000313" key="2">
    <source>
        <dbReference type="EMBL" id="VAW35384.1"/>
    </source>
</evidence>
<dbReference type="Gene3D" id="3.90.550.10">
    <property type="entry name" value="Spore Coat Polysaccharide Biosynthesis Protein SpsA, Chain A"/>
    <property type="match status" value="1"/>
</dbReference>
<dbReference type="PANTHER" id="PTHR22572">
    <property type="entry name" value="SUGAR-1-PHOSPHATE GUANYL TRANSFERASE"/>
    <property type="match status" value="1"/>
</dbReference>
<dbReference type="InterPro" id="IPR005835">
    <property type="entry name" value="NTP_transferase_dom"/>
</dbReference>
<organism evidence="2">
    <name type="scientific">hydrothermal vent metagenome</name>
    <dbReference type="NCBI Taxonomy" id="652676"/>
    <lineage>
        <taxon>unclassified sequences</taxon>
        <taxon>metagenomes</taxon>
        <taxon>ecological metagenomes</taxon>
    </lineage>
</organism>
<accession>A0A3B0VVH3</accession>
<dbReference type="Pfam" id="PF00483">
    <property type="entry name" value="NTP_transferase"/>
    <property type="match status" value="1"/>
</dbReference>
<dbReference type="InterPro" id="IPR050486">
    <property type="entry name" value="Mannose-1P_guanyltransferase"/>
</dbReference>
<evidence type="ECO:0000259" key="1">
    <source>
        <dbReference type="Pfam" id="PF00483"/>
    </source>
</evidence>
<protein>
    <submittedName>
        <fullName evidence="2">Nucleotidyl transferase</fullName>
    </submittedName>
</protein>
<proteinExistence type="predicted"/>
<dbReference type="SUPFAM" id="SSF53448">
    <property type="entry name" value="Nucleotide-diphospho-sugar transferases"/>
    <property type="match status" value="1"/>
</dbReference>
<gene>
    <name evidence="2" type="ORF">MNBD_DELTA04-566</name>
</gene>
<reference evidence="2" key="1">
    <citation type="submission" date="2018-06" db="EMBL/GenBank/DDBJ databases">
        <authorList>
            <person name="Zhirakovskaya E."/>
        </authorList>
    </citation>
    <scope>NUCLEOTIDE SEQUENCE</scope>
</reference>
<dbReference type="InterPro" id="IPR029044">
    <property type="entry name" value="Nucleotide-diphossugar_trans"/>
</dbReference>
<sequence length="306" mass="34120">MQAMILAAGLGTRLRPYTLFRPKPLFPVLNRPLLLILLDMLRRAGCSHIVVNAHHLAARIGEAIADMPDVRFQYESEVLGTGGGLRLALSEFTEEPVLVMNGDIFHTVDLAALSRYHAQCGNSITMAMHDYPRFNTVRVREDRVLTFRPDMVVPGRDLLAFTGIHVVSPEVIRQIPSRRFHHIIDLYEELVQRGEKIGIFRVDGCFWRDMGTPQDYLDLHGELLGGGIRQSLLPLPRLRGNWLVDDQAVLAAGLELADWGCVGKAVIGRDVKLRRCVVWDGARIPAGSRLENVIVTPPPAVMASDK</sequence>
<dbReference type="EMBL" id="UOEY01000013">
    <property type="protein sequence ID" value="VAW35384.1"/>
    <property type="molecule type" value="Genomic_DNA"/>
</dbReference>
<name>A0A3B0VVH3_9ZZZZ</name>